<accession>A0ABP7I776</accession>
<name>A0ABP7I776_9ACTN</name>
<dbReference type="EMBL" id="BAABDE010000020">
    <property type="protein sequence ID" value="GAA3810665.1"/>
    <property type="molecule type" value="Genomic_DNA"/>
</dbReference>
<evidence type="ECO:0000313" key="2">
    <source>
        <dbReference type="Proteomes" id="UP001501009"/>
    </source>
</evidence>
<keyword evidence="2" id="KW-1185">Reference proteome</keyword>
<organism evidence="1 2">
    <name type="scientific">Streptomyces coacervatus</name>
    <dbReference type="NCBI Taxonomy" id="647381"/>
    <lineage>
        <taxon>Bacteria</taxon>
        <taxon>Bacillati</taxon>
        <taxon>Actinomycetota</taxon>
        <taxon>Actinomycetes</taxon>
        <taxon>Kitasatosporales</taxon>
        <taxon>Streptomycetaceae</taxon>
        <taxon>Streptomyces</taxon>
    </lineage>
</organism>
<sequence>MVTGGTNWPCGGGTIGMIGGWQVLDCVGPAHEGFEALVGGVVVPPDDVAADHAALGLVAGMVGAVEGEVAQGGELGLLET</sequence>
<evidence type="ECO:0000313" key="1">
    <source>
        <dbReference type="EMBL" id="GAA3810665.1"/>
    </source>
</evidence>
<proteinExistence type="predicted"/>
<dbReference type="Proteomes" id="UP001501009">
    <property type="component" value="Unassembled WGS sequence"/>
</dbReference>
<gene>
    <name evidence="1" type="ORF">GCM10022403_050610</name>
</gene>
<reference evidence="2" key="1">
    <citation type="journal article" date="2019" name="Int. J. Syst. Evol. Microbiol.">
        <title>The Global Catalogue of Microorganisms (GCM) 10K type strain sequencing project: providing services to taxonomists for standard genome sequencing and annotation.</title>
        <authorList>
            <consortium name="The Broad Institute Genomics Platform"/>
            <consortium name="The Broad Institute Genome Sequencing Center for Infectious Disease"/>
            <person name="Wu L."/>
            <person name="Ma J."/>
        </authorList>
    </citation>
    <scope>NUCLEOTIDE SEQUENCE [LARGE SCALE GENOMIC DNA]</scope>
    <source>
        <strain evidence="2">JCM 17138</strain>
    </source>
</reference>
<comment type="caution">
    <text evidence="1">The sequence shown here is derived from an EMBL/GenBank/DDBJ whole genome shotgun (WGS) entry which is preliminary data.</text>
</comment>
<protein>
    <submittedName>
        <fullName evidence="1">Uncharacterized protein</fullName>
    </submittedName>
</protein>